<protein>
    <recommendedName>
        <fullName evidence="1">DUF7880 domain-containing protein</fullName>
    </recommendedName>
</protein>
<dbReference type="InterPro" id="IPR057202">
    <property type="entry name" value="DUF7880"/>
</dbReference>
<dbReference type="AlphaFoldDB" id="N1QYX6"/>
<name>N1QYX6_AEGTA</name>
<feature type="domain" description="DUF7880" evidence="1">
    <location>
        <begin position="86"/>
        <end position="202"/>
    </location>
</feature>
<dbReference type="Pfam" id="PF25306">
    <property type="entry name" value="DUF7880"/>
    <property type="match status" value="1"/>
</dbReference>
<proteinExistence type="predicted"/>
<dbReference type="PANTHER" id="PTHR36014:SF1">
    <property type="entry name" value="OS03G0176700 PROTEIN"/>
    <property type="match status" value="1"/>
</dbReference>
<accession>N1QYX6</accession>
<dbReference type="EnsemblPlants" id="EMT14149">
    <property type="protein sequence ID" value="EMT14149"/>
    <property type="gene ID" value="F775_19143"/>
</dbReference>
<reference evidence="2" key="1">
    <citation type="submission" date="2015-06" db="UniProtKB">
        <authorList>
            <consortium name="EnsemblPlants"/>
        </authorList>
    </citation>
    <scope>IDENTIFICATION</scope>
</reference>
<sequence length="356" mass="41140">MNAFEIKPWATEVASIATVTAVSYALVPESDTAQQSRPSAVDTGSSRPLWDDETQQQQLKNLMFQGPILGTEMYDPMEMHFKRMSLAQFVMQVQQTREWFRELDLFLDCDLPTYKESKPLLTECCPVSSLCVHIHALLKYATCTDEASNNMQHLLRAFEGFDMLLMESFNEQASDETLRRKIIVALPILDNLLQSMLPTMTPEERYRVGIFEQYEKSGYTKKDHQSFGSNAEKVRHSKKRSHAKKRTHKQQQHIFKRNNFGRDVALNRWRYLGGCMLMSVGMLSLCWMELSVDHGNSDKALSEFSMNHIFFSRVVDGLSTRYKDAIQRYGMECLLNFVRTEVPAGLVKWLVTRFDI</sequence>
<organism evidence="2">
    <name type="scientific">Aegilops tauschii</name>
    <name type="common">Tausch's goatgrass</name>
    <name type="synonym">Aegilops squarrosa</name>
    <dbReference type="NCBI Taxonomy" id="37682"/>
    <lineage>
        <taxon>Eukaryota</taxon>
        <taxon>Viridiplantae</taxon>
        <taxon>Streptophyta</taxon>
        <taxon>Embryophyta</taxon>
        <taxon>Tracheophyta</taxon>
        <taxon>Spermatophyta</taxon>
        <taxon>Magnoliopsida</taxon>
        <taxon>Liliopsida</taxon>
        <taxon>Poales</taxon>
        <taxon>Poaceae</taxon>
        <taxon>BOP clade</taxon>
        <taxon>Pooideae</taxon>
        <taxon>Triticodae</taxon>
        <taxon>Triticeae</taxon>
        <taxon>Triticinae</taxon>
        <taxon>Aegilops</taxon>
    </lineage>
</organism>
<evidence type="ECO:0000313" key="2">
    <source>
        <dbReference type="EnsemblPlants" id="EMT14149"/>
    </source>
</evidence>
<dbReference type="PANTHER" id="PTHR36014">
    <property type="entry name" value="OS03G0176600 PROTEIN"/>
    <property type="match status" value="1"/>
</dbReference>
<evidence type="ECO:0000259" key="1">
    <source>
        <dbReference type="Pfam" id="PF25306"/>
    </source>
</evidence>